<dbReference type="OrthoDB" id="6910977at2759"/>
<evidence type="ECO:0000256" key="2">
    <source>
        <dbReference type="SAM" id="MobiDB-lite"/>
    </source>
</evidence>
<dbReference type="Proteomes" id="UP000253472">
    <property type="component" value="Unassembled WGS sequence"/>
</dbReference>
<comment type="caution">
    <text evidence="4">The sequence shown here is derived from an EMBL/GenBank/DDBJ whole genome shotgun (WGS) entry which is preliminary data.</text>
</comment>
<feature type="domain" description="C2H2-type" evidence="3">
    <location>
        <begin position="108"/>
        <end position="138"/>
    </location>
</feature>
<accession>A0A367XSK8</accession>
<feature type="region of interest" description="Disordered" evidence="2">
    <location>
        <begin position="1"/>
        <end position="60"/>
    </location>
</feature>
<organism evidence="4 5">
    <name type="scientific">Candida viswanathii</name>
    <dbReference type="NCBI Taxonomy" id="5486"/>
    <lineage>
        <taxon>Eukaryota</taxon>
        <taxon>Fungi</taxon>
        <taxon>Dikarya</taxon>
        <taxon>Ascomycota</taxon>
        <taxon>Saccharomycotina</taxon>
        <taxon>Pichiomycetes</taxon>
        <taxon>Debaryomycetaceae</taxon>
        <taxon>Candida/Lodderomyces clade</taxon>
        <taxon>Candida</taxon>
    </lineage>
</organism>
<dbReference type="STRING" id="5486.A0A367XSK8"/>
<gene>
    <name evidence="4" type="ORF">Cantr_05757</name>
</gene>
<keyword evidence="1" id="KW-0479">Metal-binding</keyword>
<keyword evidence="1" id="KW-0862">Zinc</keyword>
<evidence type="ECO:0000256" key="1">
    <source>
        <dbReference type="PROSITE-ProRule" id="PRU00042"/>
    </source>
</evidence>
<evidence type="ECO:0000259" key="3">
    <source>
        <dbReference type="PROSITE" id="PS50157"/>
    </source>
</evidence>
<reference evidence="4 5" key="1">
    <citation type="submission" date="2018-06" db="EMBL/GenBank/DDBJ databases">
        <title>Whole genome sequencing of Candida tropicalis (genome annotated by CSBL at Korea University).</title>
        <authorList>
            <person name="Ahn J."/>
        </authorList>
    </citation>
    <scope>NUCLEOTIDE SEQUENCE [LARGE SCALE GENOMIC DNA]</scope>
    <source>
        <strain evidence="4 5">ATCC 20962</strain>
    </source>
</reference>
<dbReference type="InterPro" id="IPR036236">
    <property type="entry name" value="Znf_C2H2_sf"/>
</dbReference>
<name>A0A367XSK8_9ASCO</name>
<keyword evidence="1" id="KW-0863">Zinc-finger</keyword>
<dbReference type="Gene3D" id="3.30.160.60">
    <property type="entry name" value="Classic Zinc Finger"/>
    <property type="match status" value="1"/>
</dbReference>
<dbReference type="SUPFAM" id="SSF57667">
    <property type="entry name" value="beta-beta-alpha zinc fingers"/>
    <property type="match status" value="1"/>
</dbReference>
<dbReference type="PROSITE" id="PS00028">
    <property type="entry name" value="ZINC_FINGER_C2H2_1"/>
    <property type="match status" value="1"/>
</dbReference>
<sequence length="153" mass="17514">MPKQNGPTLQPPFEIRKITSIKTANSVAKSRGSSGRRPPRPSLTTKTTGSDELGGQKLQLSSQRVSNEYYWLRQRADLRHHVHSDHLTHGLVSAQYTKYSAEIQKYLFVCDDPSCGKGFYRSDTLNRHIKLVHKRTSSHIRKRRKVSNNKSRT</sequence>
<dbReference type="AlphaFoldDB" id="A0A367XSK8"/>
<proteinExistence type="predicted"/>
<keyword evidence="5" id="KW-1185">Reference proteome</keyword>
<protein>
    <recommendedName>
        <fullName evidence="3">C2H2-type domain-containing protein</fullName>
    </recommendedName>
</protein>
<dbReference type="GO" id="GO:0008270">
    <property type="term" value="F:zinc ion binding"/>
    <property type="evidence" value="ECO:0007669"/>
    <property type="project" value="UniProtKB-KW"/>
</dbReference>
<dbReference type="EMBL" id="QLNQ01000029">
    <property type="protein sequence ID" value="RCK56597.1"/>
    <property type="molecule type" value="Genomic_DNA"/>
</dbReference>
<dbReference type="InterPro" id="IPR013087">
    <property type="entry name" value="Znf_C2H2_type"/>
</dbReference>
<dbReference type="PROSITE" id="PS50157">
    <property type="entry name" value="ZINC_FINGER_C2H2_2"/>
    <property type="match status" value="1"/>
</dbReference>
<evidence type="ECO:0000313" key="4">
    <source>
        <dbReference type="EMBL" id="RCK56597.1"/>
    </source>
</evidence>
<evidence type="ECO:0000313" key="5">
    <source>
        <dbReference type="Proteomes" id="UP000253472"/>
    </source>
</evidence>